<dbReference type="EMBL" id="VSSQ01014217">
    <property type="protein sequence ID" value="MPM53193.1"/>
    <property type="molecule type" value="Genomic_DNA"/>
</dbReference>
<reference evidence="2" key="1">
    <citation type="submission" date="2019-08" db="EMBL/GenBank/DDBJ databases">
        <authorList>
            <person name="Kucharzyk K."/>
            <person name="Murdoch R.W."/>
            <person name="Higgins S."/>
            <person name="Loffler F."/>
        </authorList>
    </citation>
    <scope>NUCLEOTIDE SEQUENCE</scope>
</reference>
<feature type="transmembrane region" description="Helical" evidence="1">
    <location>
        <begin position="71"/>
        <end position="90"/>
    </location>
</feature>
<gene>
    <name evidence="2" type="ORF">SDC9_99958</name>
</gene>
<protein>
    <submittedName>
        <fullName evidence="2">Uncharacterized protein</fullName>
    </submittedName>
</protein>
<feature type="transmembrane region" description="Helical" evidence="1">
    <location>
        <begin position="46"/>
        <end position="64"/>
    </location>
</feature>
<proteinExistence type="predicted"/>
<organism evidence="2">
    <name type="scientific">bioreactor metagenome</name>
    <dbReference type="NCBI Taxonomy" id="1076179"/>
    <lineage>
        <taxon>unclassified sequences</taxon>
        <taxon>metagenomes</taxon>
        <taxon>ecological metagenomes</taxon>
    </lineage>
</organism>
<feature type="transmembrane region" description="Helical" evidence="1">
    <location>
        <begin position="102"/>
        <end position="123"/>
    </location>
</feature>
<evidence type="ECO:0000313" key="2">
    <source>
        <dbReference type="EMBL" id="MPM53193.1"/>
    </source>
</evidence>
<accession>A0A645AQR8</accession>
<sequence>MIKHIISKSEGDKKKDFIYVNSIIHGFAIVHAAACFSLLSAGLSDGLILTVLTIIMIVLLINYFNGTTDVFLSLSVLSCLAGFYLGTAGAKLIGEVIGNNVLTHVIATVLVTEILGWLVFLILRKRMSIKK</sequence>
<keyword evidence="1" id="KW-1133">Transmembrane helix</keyword>
<keyword evidence="1" id="KW-0812">Transmembrane</keyword>
<feature type="transmembrane region" description="Helical" evidence="1">
    <location>
        <begin position="20"/>
        <end position="40"/>
    </location>
</feature>
<keyword evidence="1" id="KW-0472">Membrane</keyword>
<dbReference type="AlphaFoldDB" id="A0A645AQR8"/>
<name>A0A645AQR8_9ZZZZ</name>
<comment type="caution">
    <text evidence="2">The sequence shown here is derived from an EMBL/GenBank/DDBJ whole genome shotgun (WGS) entry which is preliminary data.</text>
</comment>
<evidence type="ECO:0000256" key="1">
    <source>
        <dbReference type="SAM" id="Phobius"/>
    </source>
</evidence>